<keyword evidence="2" id="KW-0472">Membrane</keyword>
<name>A0A4Q7MP46_9MICO</name>
<organism evidence="4 5">
    <name type="scientific">Agromyces ramosus</name>
    <dbReference type="NCBI Taxonomy" id="33879"/>
    <lineage>
        <taxon>Bacteria</taxon>
        <taxon>Bacillati</taxon>
        <taxon>Actinomycetota</taxon>
        <taxon>Actinomycetes</taxon>
        <taxon>Micrococcales</taxon>
        <taxon>Microbacteriaceae</taxon>
        <taxon>Agromyces</taxon>
    </lineage>
</organism>
<feature type="transmembrane region" description="Helical" evidence="2">
    <location>
        <begin position="304"/>
        <end position="327"/>
    </location>
</feature>
<feature type="compositionally biased region" description="Low complexity" evidence="1">
    <location>
        <begin position="189"/>
        <end position="200"/>
    </location>
</feature>
<feature type="region of interest" description="Disordered" evidence="1">
    <location>
        <begin position="181"/>
        <end position="200"/>
    </location>
</feature>
<feature type="compositionally biased region" description="Low complexity" evidence="1">
    <location>
        <begin position="1"/>
        <end position="11"/>
    </location>
</feature>
<feature type="transmembrane region" description="Helical" evidence="2">
    <location>
        <begin position="362"/>
        <end position="382"/>
    </location>
</feature>
<dbReference type="SUPFAM" id="SSF103473">
    <property type="entry name" value="MFS general substrate transporter"/>
    <property type="match status" value="1"/>
</dbReference>
<accession>A0A4Q7MP46</accession>
<keyword evidence="2" id="KW-0812">Transmembrane</keyword>
<feature type="transmembrane region" description="Helical" evidence="2">
    <location>
        <begin position="148"/>
        <end position="171"/>
    </location>
</feature>
<evidence type="ECO:0000313" key="4">
    <source>
        <dbReference type="EMBL" id="RZS68572.1"/>
    </source>
</evidence>
<feature type="transmembrane region" description="Helical" evidence="2">
    <location>
        <begin position="333"/>
        <end position="355"/>
    </location>
</feature>
<feature type="domain" description="Phage shock protein PspC N-terminal" evidence="3">
    <location>
        <begin position="45"/>
        <end position="95"/>
    </location>
</feature>
<comment type="caution">
    <text evidence="4">The sequence shown here is derived from an EMBL/GenBank/DDBJ whole genome shotgun (WGS) entry which is preliminary data.</text>
</comment>
<feature type="transmembrane region" description="Helical" evidence="2">
    <location>
        <begin position="66"/>
        <end position="93"/>
    </location>
</feature>
<gene>
    <name evidence="4" type="ORF">EV187_1003</name>
</gene>
<evidence type="ECO:0000259" key="3">
    <source>
        <dbReference type="Pfam" id="PF04024"/>
    </source>
</evidence>
<evidence type="ECO:0000256" key="1">
    <source>
        <dbReference type="SAM" id="MobiDB-lite"/>
    </source>
</evidence>
<dbReference type="AlphaFoldDB" id="A0A4Q7MP46"/>
<dbReference type="InterPro" id="IPR036259">
    <property type="entry name" value="MFS_trans_sf"/>
</dbReference>
<reference evidence="4 5" key="1">
    <citation type="submission" date="2019-02" db="EMBL/GenBank/DDBJ databases">
        <title>Genomic Encyclopedia of Type Strains, Phase IV (KMG-IV): sequencing the most valuable type-strain genomes for metagenomic binning, comparative biology and taxonomic classification.</title>
        <authorList>
            <person name="Goeker M."/>
        </authorList>
    </citation>
    <scope>NUCLEOTIDE SEQUENCE [LARGE SCALE GENOMIC DNA]</scope>
    <source>
        <strain evidence="4 5">DSM 43045</strain>
    </source>
</reference>
<dbReference type="InterPro" id="IPR007168">
    <property type="entry name" value="Phageshock_PspC_N"/>
</dbReference>
<evidence type="ECO:0000256" key="2">
    <source>
        <dbReference type="SAM" id="Phobius"/>
    </source>
</evidence>
<feature type="region of interest" description="Disordered" evidence="1">
    <location>
        <begin position="219"/>
        <end position="239"/>
    </location>
</feature>
<dbReference type="Pfam" id="PF04024">
    <property type="entry name" value="PspC"/>
    <property type="match status" value="1"/>
</dbReference>
<proteinExistence type="predicted"/>
<dbReference type="EMBL" id="SGWY01000001">
    <property type="protein sequence ID" value="RZS68572.1"/>
    <property type="molecule type" value="Genomic_DNA"/>
</dbReference>
<keyword evidence="2" id="KW-1133">Transmembrane helix</keyword>
<sequence length="522" mass="53939">MTSTSTPPATGEPGGAPGDAPAGATAPPPSDDRFFAWLRSLGVPRRPGWIGGVAAGIAARIGIDPIIVRGVLVVVALFLPLAFLAYGAAWLLLPDATGRIHLESMLRGVFDSALVGIAAFVLVGLLGFGGPWWFGGWSWDPDEWFGPFRWIGVLWLMLVLAGVVTLIVWLARRASPTAAVPSDATATVPSASAGTAPTGASAATNSAAAASAATIPMPSAAPATEPVAPPPPASAHHGSDDYAAWKVQHDAWRAEHDAWRRGQDEANRAARAQLAAENRARALEFQAQAEEARRIRRLTRPRTSFAYVVATLGAALVAGAIASMAALGSAQPAPQAVTIGLAVSAIVTALAMVLAGSLRRRSGFLAFVTIVLLLSTLVTAVVPPAPRLVLGGVAESARTTSIVQPIGAVSLTVDDQVAGAAAPVEWTLAQGVGSVSIDLHDGARVALVVRCAECTVTHARFDADGDWSVVDEVDLGAGQTTARWSDEIGPGLEAGEVDAVIRIQAITTEVTVTEFEPEENRP</sequence>
<keyword evidence="5" id="KW-1185">Reference proteome</keyword>
<dbReference type="Proteomes" id="UP000293289">
    <property type="component" value="Unassembled WGS sequence"/>
</dbReference>
<feature type="region of interest" description="Disordered" evidence="1">
    <location>
        <begin position="1"/>
        <end position="27"/>
    </location>
</feature>
<evidence type="ECO:0000313" key="5">
    <source>
        <dbReference type="Proteomes" id="UP000293289"/>
    </source>
</evidence>
<feature type="transmembrane region" description="Helical" evidence="2">
    <location>
        <begin position="105"/>
        <end position="128"/>
    </location>
</feature>
<dbReference type="RefSeq" id="WP_165391105.1">
    <property type="nucleotide sequence ID" value="NZ_SGWY01000001.1"/>
</dbReference>
<protein>
    <submittedName>
        <fullName evidence="4">Phage shock protein C (PspC) family protein</fullName>
    </submittedName>
</protein>